<dbReference type="AlphaFoldDB" id="A0ABD5UEJ6"/>
<evidence type="ECO:0000313" key="2">
    <source>
        <dbReference type="EMBL" id="MFC6837965.1"/>
    </source>
</evidence>
<dbReference type="RefSeq" id="WP_368662185.1">
    <property type="nucleotide sequence ID" value="NZ_JARRAH010000002.1"/>
</dbReference>
<sequence length="150" mass="16351">MTGMKQGAGEDPFAEDADVSDDAEAGPTTDRASESSSDATPTDAEVDSPESGQETAQTDDATRSSSAETTMQVPYTLRRDSVQDGRDRYPLFLQSETKRAERDALHDLEDQFDGNVSLTDLREALVLAGLDHLDEVEAQLRTWGYGLTFD</sequence>
<feature type="region of interest" description="Disordered" evidence="1">
    <location>
        <begin position="1"/>
        <end position="88"/>
    </location>
</feature>
<evidence type="ECO:0000313" key="3">
    <source>
        <dbReference type="Proteomes" id="UP001596406"/>
    </source>
</evidence>
<feature type="compositionally biased region" description="Acidic residues" evidence="1">
    <location>
        <begin position="12"/>
        <end position="24"/>
    </location>
</feature>
<dbReference type="EMBL" id="JBHSXM010000002">
    <property type="protein sequence ID" value="MFC6837965.1"/>
    <property type="molecule type" value="Genomic_DNA"/>
</dbReference>
<comment type="caution">
    <text evidence="2">The sequence shown here is derived from an EMBL/GenBank/DDBJ whole genome shotgun (WGS) entry which is preliminary data.</text>
</comment>
<feature type="compositionally biased region" description="Basic and acidic residues" evidence="1">
    <location>
        <begin position="77"/>
        <end position="88"/>
    </location>
</feature>
<reference evidence="2 3" key="1">
    <citation type="journal article" date="2019" name="Int. J. Syst. Evol. Microbiol.">
        <title>The Global Catalogue of Microorganisms (GCM) 10K type strain sequencing project: providing services to taxonomists for standard genome sequencing and annotation.</title>
        <authorList>
            <consortium name="The Broad Institute Genomics Platform"/>
            <consortium name="The Broad Institute Genome Sequencing Center for Infectious Disease"/>
            <person name="Wu L."/>
            <person name="Ma J."/>
        </authorList>
    </citation>
    <scope>NUCLEOTIDE SEQUENCE [LARGE SCALE GENOMIC DNA]</scope>
    <source>
        <strain evidence="2 3">PSRA2</strain>
    </source>
</reference>
<protein>
    <submittedName>
        <fullName evidence="2">Uncharacterized protein</fullName>
    </submittedName>
</protein>
<dbReference type="InterPro" id="IPR058276">
    <property type="entry name" value="DUF7970"/>
</dbReference>
<organism evidence="2 3">
    <name type="scientific">Halomarina ordinaria</name>
    <dbReference type="NCBI Taxonomy" id="3033939"/>
    <lineage>
        <taxon>Archaea</taxon>
        <taxon>Methanobacteriati</taxon>
        <taxon>Methanobacteriota</taxon>
        <taxon>Stenosarchaea group</taxon>
        <taxon>Halobacteria</taxon>
        <taxon>Halobacteriales</taxon>
        <taxon>Natronomonadaceae</taxon>
        <taxon>Halomarina</taxon>
    </lineage>
</organism>
<dbReference type="Pfam" id="PF25925">
    <property type="entry name" value="DUF7970"/>
    <property type="match status" value="1"/>
</dbReference>
<proteinExistence type="predicted"/>
<accession>A0ABD5UEJ6</accession>
<name>A0ABD5UEJ6_9EURY</name>
<dbReference type="Proteomes" id="UP001596406">
    <property type="component" value="Unassembled WGS sequence"/>
</dbReference>
<gene>
    <name evidence="2" type="ORF">ACFQHK_15905</name>
</gene>
<feature type="compositionally biased region" description="Polar residues" evidence="1">
    <location>
        <begin position="50"/>
        <end position="73"/>
    </location>
</feature>
<keyword evidence="3" id="KW-1185">Reference proteome</keyword>
<evidence type="ECO:0000256" key="1">
    <source>
        <dbReference type="SAM" id="MobiDB-lite"/>
    </source>
</evidence>